<feature type="compositionally biased region" description="Basic and acidic residues" evidence="1">
    <location>
        <begin position="1"/>
        <end position="35"/>
    </location>
</feature>
<feature type="domain" description="CT398-like coiled coil hairpin" evidence="3">
    <location>
        <begin position="1"/>
        <end position="143"/>
    </location>
</feature>
<dbReference type="InterPro" id="IPR052376">
    <property type="entry name" value="Oxidative_Scav/Glycosyltrans"/>
</dbReference>
<keyword evidence="5" id="KW-1185">Reference proteome</keyword>
<evidence type="ECO:0000313" key="5">
    <source>
        <dbReference type="Proteomes" id="UP000243342"/>
    </source>
</evidence>
<dbReference type="PANTHER" id="PTHR39082:SF1">
    <property type="entry name" value="SCAVENGER RECEPTOR CLASS A MEMBER 3"/>
    <property type="match status" value="1"/>
</dbReference>
<dbReference type="InterPro" id="IPR003743">
    <property type="entry name" value="Zf-RING_7"/>
</dbReference>
<feature type="region of interest" description="Disordered" evidence="1">
    <location>
        <begin position="1"/>
        <end position="49"/>
    </location>
</feature>
<feature type="region of interest" description="Disordered" evidence="1">
    <location>
        <begin position="87"/>
        <end position="116"/>
    </location>
</feature>
<organism evidence="4 5">
    <name type="scientific">Mangrovactinospora gilvigrisea</name>
    <dbReference type="NCBI Taxonomy" id="1428644"/>
    <lineage>
        <taxon>Bacteria</taxon>
        <taxon>Bacillati</taxon>
        <taxon>Actinomycetota</taxon>
        <taxon>Actinomycetes</taxon>
        <taxon>Kitasatosporales</taxon>
        <taxon>Streptomycetaceae</taxon>
        <taxon>Mangrovactinospora</taxon>
    </lineage>
</organism>
<comment type="caution">
    <text evidence="4">The sequence shown here is derived from an EMBL/GenBank/DDBJ whole genome shotgun (WGS) entry which is preliminary data.</text>
</comment>
<feature type="domain" description="C4-type zinc ribbon" evidence="2">
    <location>
        <begin position="155"/>
        <end position="189"/>
    </location>
</feature>
<sequence>MVAARTEESDLEREQKKAEQSVDQVRQRAARDQQRLDSGAVSSPRDLDNLQKELASLANRQSDLEDAVLEVMERRESAQARAAELEQEQRGAQAALETAEGKRDEATAGIDGDQSTTAKEREVIAAAIPENLLALYSKLRAQNAGVGAARLYQRRCDGCRIELGVTDLNAVRSAPKDAVVRCENCARILVRTPESGL</sequence>
<evidence type="ECO:0000256" key="1">
    <source>
        <dbReference type="SAM" id="MobiDB-lite"/>
    </source>
</evidence>
<protein>
    <recommendedName>
        <fullName evidence="6">C4-type zinc ribbon domain-containing protein</fullName>
    </recommendedName>
</protein>
<dbReference type="Proteomes" id="UP000243342">
    <property type="component" value="Unassembled WGS sequence"/>
</dbReference>
<dbReference type="EMBL" id="MLCF01000088">
    <property type="protein sequence ID" value="OIV36525.1"/>
    <property type="molecule type" value="Genomic_DNA"/>
</dbReference>
<dbReference type="Pfam" id="PF24481">
    <property type="entry name" value="CT398_CC"/>
    <property type="match status" value="1"/>
</dbReference>
<dbReference type="Pfam" id="PF02591">
    <property type="entry name" value="Zn_ribbon_9"/>
    <property type="match status" value="1"/>
</dbReference>
<proteinExistence type="predicted"/>
<dbReference type="PANTHER" id="PTHR39082">
    <property type="entry name" value="PHOSPHOLIPASE C-BETA-2-RELATED"/>
    <property type="match status" value="1"/>
</dbReference>
<dbReference type="InterPro" id="IPR056003">
    <property type="entry name" value="CT398_CC_hairpin"/>
</dbReference>
<evidence type="ECO:0000259" key="3">
    <source>
        <dbReference type="Pfam" id="PF24481"/>
    </source>
</evidence>
<evidence type="ECO:0000259" key="2">
    <source>
        <dbReference type="Pfam" id="PF02591"/>
    </source>
</evidence>
<name>A0A1J7BD66_9ACTN</name>
<dbReference type="STRING" id="1428644.BIV57_15855"/>
<gene>
    <name evidence="4" type="ORF">BIV57_15855</name>
</gene>
<evidence type="ECO:0008006" key="6">
    <source>
        <dbReference type="Google" id="ProtNLM"/>
    </source>
</evidence>
<evidence type="ECO:0000313" key="4">
    <source>
        <dbReference type="EMBL" id="OIV36525.1"/>
    </source>
</evidence>
<dbReference type="Gene3D" id="1.10.287.1490">
    <property type="match status" value="1"/>
</dbReference>
<reference evidence="4 5" key="1">
    <citation type="submission" date="2016-10" db="EMBL/GenBank/DDBJ databases">
        <title>Genome sequence of Streptomyces gilvigriseus MUSC 26.</title>
        <authorList>
            <person name="Lee L.-H."/>
            <person name="Ser H.-L."/>
        </authorList>
    </citation>
    <scope>NUCLEOTIDE SEQUENCE [LARGE SCALE GENOMIC DNA]</scope>
    <source>
        <strain evidence="4 5">MUSC 26</strain>
    </source>
</reference>
<dbReference type="AlphaFoldDB" id="A0A1J7BD66"/>
<accession>A0A1J7BD66</accession>